<dbReference type="InterPro" id="IPR050136">
    <property type="entry name" value="FA_oxidation_alpha_subunit"/>
</dbReference>
<name>A0ABP6T586_9ACTN</name>
<dbReference type="Pfam" id="PF00378">
    <property type="entry name" value="ECH_1"/>
    <property type="match status" value="1"/>
</dbReference>
<evidence type="ECO:0000256" key="2">
    <source>
        <dbReference type="ARBA" id="ARBA00007005"/>
    </source>
</evidence>
<comment type="caution">
    <text evidence="13">The sequence shown here is derived from an EMBL/GenBank/DDBJ whole genome shotgun (WGS) entry which is preliminary data.</text>
</comment>
<protein>
    <submittedName>
        <fullName evidence="13">3-hydroxyacyl-CoA dehydrogenase NAD-binding domain-containing protein</fullName>
    </submittedName>
</protein>
<keyword evidence="14" id="KW-1185">Reference proteome</keyword>
<dbReference type="Pfam" id="PF02737">
    <property type="entry name" value="3HCDH_N"/>
    <property type="match status" value="1"/>
</dbReference>
<keyword evidence="8" id="KW-0456">Lyase</keyword>
<proteinExistence type="inferred from homology"/>
<evidence type="ECO:0000256" key="5">
    <source>
        <dbReference type="ARBA" id="ARBA00023002"/>
    </source>
</evidence>
<evidence type="ECO:0000259" key="12">
    <source>
        <dbReference type="Pfam" id="PF02737"/>
    </source>
</evidence>
<comment type="similarity">
    <text evidence="2">In the central section; belongs to the 3-hydroxyacyl-CoA dehydrogenase family.</text>
</comment>
<comment type="catalytic activity">
    <reaction evidence="10">
        <text>a (3S)-3-hydroxyacyl-CoA + NAD(+) = a 3-oxoacyl-CoA + NADH + H(+)</text>
        <dbReference type="Rhea" id="RHEA:22432"/>
        <dbReference type="ChEBI" id="CHEBI:15378"/>
        <dbReference type="ChEBI" id="CHEBI:57318"/>
        <dbReference type="ChEBI" id="CHEBI:57540"/>
        <dbReference type="ChEBI" id="CHEBI:57945"/>
        <dbReference type="ChEBI" id="CHEBI:90726"/>
        <dbReference type="EC" id="1.1.1.35"/>
    </reaction>
</comment>
<evidence type="ECO:0000256" key="7">
    <source>
        <dbReference type="ARBA" id="ARBA00023098"/>
    </source>
</evidence>
<dbReference type="InterPro" id="IPR006108">
    <property type="entry name" value="3HC_DH_C"/>
</dbReference>
<evidence type="ECO:0000313" key="13">
    <source>
        <dbReference type="EMBL" id="GAA3391967.1"/>
    </source>
</evidence>
<keyword evidence="7" id="KW-0443">Lipid metabolism</keyword>
<dbReference type="SUPFAM" id="SSF51735">
    <property type="entry name" value="NAD(P)-binding Rossmann-fold domains"/>
    <property type="match status" value="1"/>
</dbReference>
<dbReference type="SUPFAM" id="SSF48179">
    <property type="entry name" value="6-phosphogluconate dehydrogenase C-terminal domain-like"/>
    <property type="match status" value="2"/>
</dbReference>
<evidence type="ECO:0000256" key="10">
    <source>
        <dbReference type="ARBA" id="ARBA00049556"/>
    </source>
</evidence>
<keyword evidence="4" id="KW-0442">Lipid degradation</keyword>
<gene>
    <name evidence="13" type="ORF">GCM10020369_51860</name>
</gene>
<feature type="domain" description="3-hydroxyacyl-CoA dehydrogenase C-terminal" evidence="11">
    <location>
        <begin position="506"/>
        <end position="601"/>
    </location>
</feature>
<dbReference type="Pfam" id="PF00725">
    <property type="entry name" value="3HCDH"/>
    <property type="match status" value="1"/>
</dbReference>
<sequence length="730" mass="76681">MSGATVSNESPIRWERDDDGVVTLTLDAPNSSANTMDAAFQAALGETVDRLVREKDGLKGVIITSAKKTFFAGGDLDELIQTRPENREALLNTVTDIKRRLRTLETLGVPVVAAINGAALGGGLEIALAAHHRIALDTPATKLGFPEVTLGLLPGAGGVIRSVRLLGLVNALTQVLLQGQQLRASAALKLGLVHEVVSDPADLLVKAREWIDANPQAIQPYDAKGYKVPGGSPMSPSLAGFLPALPANLRKQLKGANLPAPHHILCAAVEGLLVDIEAAFVIEGRYFADLATGQTSTNMIQAFWFDLNRINGGGSRPADVPAYTPRKVGVLGAGMMGAGIAYVTAKAGIDVVLKDVSVEAAEKGKAYSQNILDKQVARGRSTPEKRDALLGRILATADAADLAGCDFVIEAVFEDAALKHKVLAEAAAAAPDALITSNTSTLPITGLQEGAGLSDLVGVHFFSPVEKMPLIELIVGAHTSPEAVAKAYDYTRAVGKTPIVVKDSRGFFTSRVFGTMVMEGAALLAEGLPAMSVERAALQAGFPAGPLTLLDEVTLTLPLKIEEQGGGATGDAAHPGLRVLRTLVKEHDRTGKAAGKGFFDWAPEKRVWPGLAEVFPPNADGLAPNTGKTSLRFKDAQDRLLFIMAVETARCFEEGVLTSIEDANIGSIMGIGFPPGFGGVAQFVDQYDGGVAGFVARADELADKFGERFRPPALLREKAVEAGSLREAVA</sequence>
<evidence type="ECO:0000256" key="4">
    <source>
        <dbReference type="ARBA" id="ARBA00022963"/>
    </source>
</evidence>
<dbReference type="InterPro" id="IPR008927">
    <property type="entry name" value="6-PGluconate_DH-like_C_sf"/>
</dbReference>
<dbReference type="Gene3D" id="1.10.1040.50">
    <property type="match status" value="1"/>
</dbReference>
<dbReference type="InterPro" id="IPR001753">
    <property type="entry name" value="Enoyl-CoA_hydra/iso"/>
</dbReference>
<feature type="domain" description="3-hydroxyacyl-CoA dehydrogenase NAD binding" evidence="12">
    <location>
        <begin position="327"/>
        <end position="503"/>
    </location>
</feature>
<evidence type="ECO:0000256" key="9">
    <source>
        <dbReference type="ARBA" id="ARBA00023268"/>
    </source>
</evidence>
<evidence type="ECO:0000259" key="11">
    <source>
        <dbReference type="Pfam" id="PF00725"/>
    </source>
</evidence>
<dbReference type="EMBL" id="BAAAYN010000035">
    <property type="protein sequence ID" value="GAA3391967.1"/>
    <property type="molecule type" value="Genomic_DNA"/>
</dbReference>
<evidence type="ECO:0000256" key="3">
    <source>
        <dbReference type="ARBA" id="ARBA00022832"/>
    </source>
</evidence>
<keyword evidence="3" id="KW-0276">Fatty acid metabolism</keyword>
<dbReference type="InterPro" id="IPR036291">
    <property type="entry name" value="NAD(P)-bd_dom_sf"/>
</dbReference>
<evidence type="ECO:0000313" key="14">
    <source>
        <dbReference type="Proteomes" id="UP001501676"/>
    </source>
</evidence>
<keyword evidence="5" id="KW-0560">Oxidoreductase</keyword>
<dbReference type="PANTHER" id="PTHR43612">
    <property type="entry name" value="TRIFUNCTIONAL ENZYME SUBUNIT ALPHA"/>
    <property type="match status" value="1"/>
</dbReference>
<dbReference type="CDD" id="cd06558">
    <property type="entry name" value="crotonase-like"/>
    <property type="match status" value="1"/>
</dbReference>
<dbReference type="SUPFAM" id="SSF52096">
    <property type="entry name" value="ClpP/crotonase"/>
    <property type="match status" value="1"/>
</dbReference>
<dbReference type="InterPro" id="IPR006176">
    <property type="entry name" value="3-OHacyl-CoA_DH_NAD-bd"/>
</dbReference>
<reference evidence="14" key="1">
    <citation type="journal article" date="2019" name="Int. J. Syst. Evol. Microbiol.">
        <title>The Global Catalogue of Microorganisms (GCM) 10K type strain sequencing project: providing services to taxonomists for standard genome sequencing and annotation.</title>
        <authorList>
            <consortium name="The Broad Institute Genomics Platform"/>
            <consortium name="The Broad Institute Genome Sequencing Center for Infectious Disease"/>
            <person name="Wu L."/>
            <person name="Ma J."/>
        </authorList>
    </citation>
    <scope>NUCLEOTIDE SEQUENCE [LARGE SCALE GENOMIC DNA]</scope>
    <source>
        <strain evidence="14">JCM 9458</strain>
    </source>
</reference>
<accession>A0ABP6T586</accession>
<organism evidence="13 14">
    <name type="scientific">Cryptosporangium minutisporangium</name>
    <dbReference type="NCBI Taxonomy" id="113569"/>
    <lineage>
        <taxon>Bacteria</taxon>
        <taxon>Bacillati</taxon>
        <taxon>Actinomycetota</taxon>
        <taxon>Actinomycetes</taxon>
        <taxon>Cryptosporangiales</taxon>
        <taxon>Cryptosporangiaceae</taxon>
        <taxon>Cryptosporangium</taxon>
    </lineage>
</organism>
<dbReference type="Proteomes" id="UP001501676">
    <property type="component" value="Unassembled WGS sequence"/>
</dbReference>
<keyword evidence="6" id="KW-0520">NAD</keyword>
<evidence type="ECO:0000256" key="8">
    <source>
        <dbReference type="ARBA" id="ARBA00023239"/>
    </source>
</evidence>
<keyword evidence="9" id="KW-0511">Multifunctional enzyme</keyword>
<dbReference type="Gene3D" id="3.40.50.720">
    <property type="entry name" value="NAD(P)-binding Rossmann-like Domain"/>
    <property type="match status" value="1"/>
</dbReference>
<comment type="pathway">
    <text evidence="1">Lipid metabolism; fatty acid beta-oxidation.</text>
</comment>
<dbReference type="Gene3D" id="3.90.226.10">
    <property type="entry name" value="2-enoyl-CoA Hydratase, Chain A, domain 1"/>
    <property type="match status" value="1"/>
</dbReference>
<dbReference type="InterPro" id="IPR029045">
    <property type="entry name" value="ClpP/crotonase-like_dom_sf"/>
</dbReference>
<evidence type="ECO:0000256" key="1">
    <source>
        <dbReference type="ARBA" id="ARBA00005005"/>
    </source>
</evidence>
<dbReference type="PANTHER" id="PTHR43612:SF3">
    <property type="entry name" value="TRIFUNCTIONAL ENZYME SUBUNIT ALPHA, MITOCHONDRIAL"/>
    <property type="match status" value="1"/>
</dbReference>
<evidence type="ECO:0000256" key="6">
    <source>
        <dbReference type="ARBA" id="ARBA00023027"/>
    </source>
</evidence>